<dbReference type="RefSeq" id="WP_010579284.1">
    <property type="nucleotide sequence ID" value="NZ_AHMT02000044.1"/>
</dbReference>
<feature type="domain" description="Peptidase A2" evidence="2">
    <location>
        <begin position="57"/>
        <end position="94"/>
    </location>
</feature>
<feature type="transmembrane region" description="Helical" evidence="1">
    <location>
        <begin position="78"/>
        <end position="98"/>
    </location>
</feature>
<sequence length="123" mass="14024">MKYISILLIFSFVSCASYSEQVKQNETDLDRMEQIVFASNDIPKTDMEFIKNTLSKTKKLLDKGVDESVLADRWREWIFNKWLFVALFVLGIAGLIVLKFNSFSLASLVPDFLKFNLGGMGNA</sequence>
<dbReference type="Proteomes" id="UP000018747">
    <property type="component" value="Unassembled WGS sequence"/>
</dbReference>
<keyword evidence="3" id="KW-0449">Lipoprotein</keyword>
<dbReference type="PROSITE" id="PS51257">
    <property type="entry name" value="PROKAR_LIPOPROTEIN"/>
    <property type="match status" value="1"/>
</dbReference>
<dbReference type="GO" id="GO:0006508">
    <property type="term" value="P:proteolysis"/>
    <property type="evidence" value="ECO:0007669"/>
    <property type="project" value="InterPro"/>
</dbReference>
<evidence type="ECO:0000256" key="1">
    <source>
        <dbReference type="SAM" id="Phobius"/>
    </source>
</evidence>
<accession>V6HWL3</accession>
<keyword evidence="1" id="KW-0812">Transmembrane</keyword>
<comment type="caution">
    <text evidence="3">The sequence shown here is derived from an EMBL/GenBank/DDBJ whole genome shotgun (WGS) entry which is preliminary data.</text>
</comment>
<gene>
    <name evidence="3" type="ORF">LEP1GSC062_3241</name>
</gene>
<dbReference type="EMBL" id="AHMT02000044">
    <property type="protein sequence ID" value="EQA61856.1"/>
    <property type="molecule type" value="Genomic_DNA"/>
</dbReference>
<reference evidence="3" key="1">
    <citation type="submission" date="2013-05" db="EMBL/GenBank/DDBJ databases">
        <authorList>
            <person name="Harkins D.M."/>
            <person name="Durkin A.S."/>
            <person name="Brinkac L.M."/>
            <person name="Haft D.H."/>
            <person name="Selengut J.D."/>
            <person name="Sanka R."/>
            <person name="DePew J."/>
            <person name="Purushe J."/>
            <person name="Hartskeerl R.A."/>
            <person name="Ahmed A."/>
            <person name="van der Linden H."/>
            <person name="Goris M.G.A."/>
            <person name="Vinetz J.M."/>
            <person name="Sutton G.G."/>
            <person name="Nierman W.C."/>
            <person name="Fouts D.E."/>
        </authorList>
    </citation>
    <scope>NUCLEOTIDE SEQUENCE [LARGE SCALE GENOMIC DNA]</scope>
    <source>
        <strain evidence="3">L 60</strain>
    </source>
</reference>
<keyword evidence="1" id="KW-1133">Transmembrane helix</keyword>
<organism evidence="3 4">
    <name type="scientific">Leptospira alexanderi serovar Manhao 3 str. L 60</name>
    <dbReference type="NCBI Taxonomy" id="1049759"/>
    <lineage>
        <taxon>Bacteria</taxon>
        <taxon>Pseudomonadati</taxon>
        <taxon>Spirochaetota</taxon>
        <taxon>Spirochaetia</taxon>
        <taxon>Leptospirales</taxon>
        <taxon>Leptospiraceae</taxon>
        <taxon>Leptospira</taxon>
    </lineage>
</organism>
<keyword evidence="1" id="KW-0472">Membrane</keyword>
<keyword evidence="4" id="KW-1185">Reference proteome</keyword>
<name>V6HWL3_9LEPT</name>
<dbReference type="AlphaFoldDB" id="V6HWL3"/>
<evidence type="ECO:0000313" key="4">
    <source>
        <dbReference type="Proteomes" id="UP000018747"/>
    </source>
</evidence>
<protein>
    <submittedName>
        <fullName evidence="3">Lipoprotein</fullName>
    </submittedName>
</protein>
<dbReference type="InterPro" id="IPR001995">
    <property type="entry name" value="Peptidase_A2_cat"/>
</dbReference>
<proteinExistence type="predicted"/>
<dbReference type="PROSITE" id="PS50175">
    <property type="entry name" value="ASP_PROT_RETROV"/>
    <property type="match status" value="1"/>
</dbReference>
<evidence type="ECO:0000313" key="3">
    <source>
        <dbReference type="EMBL" id="EQA61856.1"/>
    </source>
</evidence>
<evidence type="ECO:0000259" key="2">
    <source>
        <dbReference type="PROSITE" id="PS50175"/>
    </source>
</evidence>
<dbReference type="GO" id="GO:0004190">
    <property type="term" value="F:aspartic-type endopeptidase activity"/>
    <property type="evidence" value="ECO:0007669"/>
    <property type="project" value="InterPro"/>
</dbReference>